<dbReference type="Gramene" id="Kaladp0208s0015.1.v1.1">
    <property type="protein sequence ID" value="Kaladp0208s0015.1.v1.1"/>
    <property type="gene ID" value="Kaladp0208s0015.v1.1"/>
</dbReference>
<dbReference type="EnsemblPlants" id="Kaladp0208s0015.1.v1.1">
    <property type="protein sequence ID" value="Kaladp0208s0015.1.v1.1"/>
    <property type="gene ID" value="Kaladp0208s0015.v1.1"/>
</dbReference>
<evidence type="ECO:0000256" key="1">
    <source>
        <dbReference type="ARBA" id="ARBA00006524"/>
    </source>
</evidence>
<evidence type="ECO:0008006" key="6">
    <source>
        <dbReference type="Google" id="ProtNLM"/>
    </source>
</evidence>
<comment type="similarity">
    <text evidence="1">Belongs to the TSR2 family.</text>
</comment>
<dbReference type="GO" id="GO:0006364">
    <property type="term" value="P:rRNA processing"/>
    <property type="evidence" value="ECO:0007669"/>
    <property type="project" value="UniProtKB-KW"/>
</dbReference>
<reference evidence="4" key="1">
    <citation type="submission" date="2021-01" db="UniProtKB">
        <authorList>
            <consortium name="EnsemblPlants"/>
        </authorList>
    </citation>
    <scope>IDENTIFICATION</scope>
</reference>
<evidence type="ECO:0000313" key="4">
    <source>
        <dbReference type="EnsemblPlants" id="Kaladp0208s0015.1.v1.1"/>
    </source>
</evidence>
<name>A0A7N1A7X5_KALFE</name>
<dbReference type="AlphaFoldDB" id="A0A7N1A7X5"/>
<keyword evidence="5" id="KW-1185">Reference proteome</keyword>
<feature type="compositionally biased region" description="Basic residues" evidence="3">
    <location>
        <begin position="201"/>
        <end position="211"/>
    </location>
</feature>
<dbReference type="Pfam" id="PF10273">
    <property type="entry name" value="WGG"/>
    <property type="match status" value="1"/>
</dbReference>
<evidence type="ECO:0000256" key="2">
    <source>
        <dbReference type="ARBA" id="ARBA00022552"/>
    </source>
</evidence>
<dbReference type="OMA" id="QSNWGGP"/>
<accession>A0A7N1A7X5</accession>
<feature type="compositionally biased region" description="Acidic residues" evidence="3">
    <location>
        <begin position="137"/>
        <end position="149"/>
    </location>
</feature>
<dbReference type="PANTHER" id="PTHR21250">
    <property type="entry name" value="PRE-RRNA-PROCESSING PROTEIN TSR2 HOMOLOG"/>
    <property type="match status" value="1"/>
</dbReference>
<evidence type="ECO:0000313" key="5">
    <source>
        <dbReference type="Proteomes" id="UP000594263"/>
    </source>
</evidence>
<feature type="compositionally biased region" description="Basic and acidic residues" evidence="3">
    <location>
        <begin position="175"/>
        <end position="186"/>
    </location>
</feature>
<dbReference type="Proteomes" id="UP000594263">
    <property type="component" value="Unplaced"/>
</dbReference>
<dbReference type="InterPro" id="IPR019398">
    <property type="entry name" value="Pre-rRNA_process_TSR2"/>
</dbReference>
<feature type="region of interest" description="Disordered" evidence="3">
    <location>
        <begin position="135"/>
        <end position="211"/>
    </location>
</feature>
<organism evidence="4 5">
    <name type="scientific">Kalanchoe fedtschenkoi</name>
    <name type="common">Lavender scallops</name>
    <name type="synonym">South American air plant</name>
    <dbReference type="NCBI Taxonomy" id="63787"/>
    <lineage>
        <taxon>Eukaryota</taxon>
        <taxon>Viridiplantae</taxon>
        <taxon>Streptophyta</taxon>
        <taxon>Embryophyta</taxon>
        <taxon>Tracheophyta</taxon>
        <taxon>Spermatophyta</taxon>
        <taxon>Magnoliopsida</taxon>
        <taxon>eudicotyledons</taxon>
        <taxon>Gunneridae</taxon>
        <taxon>Pentapetalae</taxon>
        <taxon>Saxifragales</taxon>
        <taxon>Crassulaceae</taxon>
        <taxon>Kalanchoe</taxon>
    </lineage>
</organism>
<keyword evidence="2" id="KW-0698">rRNA processing</keyword>
<proteinExistence type="inferred from homology"/>
<protein>
    <recommendedName>
        <fullName evidence="6">Pre-rRNA-processing protein TSR2</fullName>
    </recommendedName>
</protein>
<sequence length="211" mass="23790">MEIDGGDGAARQDLSTEARPIFREGIGLTFSRWAALQMAIDHEWGGRNTRLRAEQLVDEVFDWFTQSKEFYADDLENLLFDFMLKINTEVEDGSVEEVAFNLMILYEECLKCNYTSVQNLSAQPQPAISHVRQKLYDDEDDSSDDEGDEMQGVGHQSSMMEKEESAPNSSPADMSVDKPIAEKTAEAEAEDKDGWTTVSSSRKKKGSRQQK</sequence>
<evidence type="ECO:0000256" key="3">
    <source>
        <dbReference type="SAM" id="MobiDB-lite"/>
    </source>
</evidence>